<dbReference type="InterPro" id="IPR007085">
    <property type="entry name" value="DNA/pantothenate-metab_flavo_C"/>
</dbReference>
<dbReference type="EMBL" id="AFUV01000004">
    <property type="protein sequence ID" value="EGV07476.1"/>
    <property type="molecule type" value="Genomic_DNA"/>
</dbReference>
<dbReference type="GO" id="GO:0015937">
    <property type="term" value="P:coenzyme A biosynthetic process"/>
    <property type="evidence" value="ECO:0007669"/>
    <property type="project" value="UniProtKB-ARBA"/>
</dbReference>
<dbReference type="Proteomes" id="UP000006235">
    <property type="component" value="Unassembled WGS sequence"/>
</dbReference>
<evidence type="ECO:0000259" key="1">
    <source>
        <dbReference type="Pfam" id="PF04127"/>
    </source>
</evidence>
<gene>
    <name evidence="2" type="ORF">HMPREF9952_2218</name>
</gene>
<proteinExistence type="predicted"/>
<keyword evidence="2" id="KW-0436">Ligase</keyword>
<feature type="domain" description="DNA/pantothenate metabolism flavoprotein C-terminal" evidence="1">
    <location>
        <begin position="1"/>
        <end position="74"/>
    </location>
</feature>
<accession>F9Q6F4</accession>
<dbReference type="GO" id="GO:0016874">
    <property type="term" value="F:ligase activity"/>
    <property type="evidence" value="ECO:0007669"/>
    <property type="project" value="UniProtKB-KW"/>
</dbReference>
<comment type="caution">
    <text evidence="2">The sequence shown here is derived from an EMBL/GenBank/DDBJ whole genome shotgun (WGS) entry which is preliminary data.</text>
</comment>
<evidence type="ECO:0000313" key="3">
    <source>
        <dbReference type="Proteomes" id="UP000006235"/>
    </source>
</evidence>
<dbReference type="SUPFAM" id="SSF102645">
    <property type="entry name" value="CoaB-like"/>
    <property type="match status" value="1"/>
</dbReference>
<evidence type="ECO:0000313" key="2">
    <source>
        <dbReference type="EMBL" id="EGV07476.1"/>
    </source>
</evidence>
<protein>
    <submittedName>
        <fullName evidence="2">Phosphopantothenoylcysteine decarboxylase/phosphopantothenate--cysteine ligase domain protein</fullName>
    </submittedName>
</protein>
<dbReference type="InterPro" id="IPR035929">
    <property type="entry name" value="CoaB-like_sf"/>
</dbReference>
<dbReference type="Pfam" id="PF04127">
    <property type="entry name" value="DFP"/>
    <property type="match status" value="1"/>
</dbReference>
<dbReference type="Gene3D" id="3.40.50.10300">
    <property type="entry name" value="CoaB-like"/>
    <property type="match status" value="1"/>
</dbReference>
<dbReference type="AlphaFoldDB" id="F9Q6F4"/>
<dbReference type="STRING" id="1035188.HMPREF9952_2218"/>
<organism evidence="2 3">
    <name type="scientific">Haemophilus pittmaniae HK 85</name>
    <dbReference type="NCBI Taxonomy" id="1035188"/>
    <lineage>
        <taxon>Bacteria</taxon>
        <taxon>Pseudomonadati</taxon>
        <taxon>Pseudomonadota</taxon>
        <taxon>Gammaproteobacteria</taxon>
        <taxon>Pasteurellales</taxon>
        <taxon>Pasteurellaceae</taxon>
        <taxon>Haemophilus</taxon>
    </lineage>
</organism>
<sequence length="78" mass="8674">MVGFAAETQNVAGYAKDKLQRKNLDMICANDVSGGQVFGQDQNALHVFWKTGEKALPLTDKNKLAEILVSEIVEHYHK</sequence>
<name>F9Q6F4_9PAST</name>
<reference evidence="2 3" key="1">
    <citation type="submission" date="2011-07" db="EMBL/GenBank/DDBJ databases">
        <authorList>
            <person name="Harkins D.M."/>
            <person name="Madupu R."/>
            <person name="Durkin A.S."/>
            <person name="Torralba M."/>
            <person name="Methe B."/>
            <person name="Sutton G.G."/>
            <person name="Nelson K.E."/>
        </authorList>
    </citation>
    <scope>NUCLEOTIDE SEQUENCE [LARGE SCALE GENOMIC DNA]</scope>
    <source>
        <strain evidence="2 3">HK 85</strain>
    </source>
</reference>